<evidence type="ECO:0000256" key="4">
    <source>
        <dbReference type="ARBA" id="ARBA00022519"/>
    </source>
</evidence>
<evidence type="ECO:0000256" key="7">
    <source>
        <dbReference type="ARBA" id="ARBA00022989"/>
    </source>
</evidence>
<dbReference type="AlphaFoldDB" id="A0A4Q2FKJ8"/>
<feature type="transmembrane region" description="Helical" evidence="10">
    <location>
        <begin position="112"/>
        <end position="133"/>
    </location>
</feature>
<dbReference type="InterPro" id="IPR001851">
    <property type="entry name" value="ABC_transp_permease"/>
</dbReference>
<protein>
    <submittedName>
        <fullName evidence="11">Branched-chain amino acid ABC transporter permease</fullName>
    </submittedName>
</protein>
<evidence type="ECO:0000256" key="10">
    <source>
        <dbReference type="SAM" id="Phobius"/>
    </source>
</evidence>
<evidence type="ECO:0000256" key="8">
    <source>
        <dbReference type="ARBA" id="ARBA00023136"/>
    </source>
</evidence>
<evidence type="ECO:0000256" key="5">
    <source>
        <dbReference type="ARBA" id="ARBA00022692"/>
    </source>
</evidence>
<evidence type="ECO:0000313" key="12">
    <source>
        <dbReference type="Proteomes" id="UP000289485"/>
    </source>
</evidence>
<gene>
    <name evidence="11" type="ORF">DF216_07410</name>
</gene>
<feature type="transmembrane region" description="Helical" evidence="10">
    <location>
        <begin position="12"/>
        <end position="33"/>
    </location>
</feature>
<comment type="caution">
    <text evidence="11">The sequence shown here is derived from an EMBL/GenBank/DDBJ whole genome shotgun (WGS) entry which is preliminary data.</text>
</comment>
<comment type="subcellular location">
    <subcellularLocation>
        <location evidence="1">Cell membrane</location>
        <topology evidence="1">Multi-pass membrane protein</topology>
    </subcellularLocation>
</comment>
<sequence>MSNQILHQLVNALVSGSIFALLALGYTMVYGIIKLINFAHGDIFMLGAFMGYFLFNNFNIAPYLTFIPSAEWRFYIALLVIIAVTMIVTAAVGMLIEFLAYRPIRNASRISALITAIGVSFFLEYGMVFLFGAQPRSYPEEALVVKPLQIGSMTFDFITNAEFIIFIVAIVLMFVLQYVVKQTKMGKAMRAVSVDSDAAQLMGINVNSTISFTFALGSALAGAAGVLIPLSQPSIEPLMGMVPGIKAFVAAVLGGIGIIPGATLGGFLIGGVETITVALGFSNFRDAIVYIVLILILLIRPAGILGKNVKEKV</sequence>
<proteinExistence type="inferred from homology"/>
<feature type="transmembrane region" description="Helical" evidence="10">
    <location>
        <begin position="72"/>
        <end position="100"/>
    </location>
</feature>
<keyword evidence="6" id="KW-0029">Amino-acid transport</keyword>
<feature type="transmembrane region" description="Helical" evidence="10">
    <location>
        <begin position="163"/>
        <end position="180"/>
    </location>
</feature>
<dbReference type="PANTHER" id="PTHR11795:SF371">
    <property type="entry name" value="HIGH-AFFINITY BRANCHED-CHAIN AMINO ACID TRANSPORT SYSTEM PERMEASE PROTEIN LIVH"/>
    <property type="match status" value="1"/>
</dbReference>
<evidence type="ECO:0000256" key="9">
    <source>
        <dbReference type="ARBA" id="ARBA00037998"/>
    </source>
</evidence>
<keyword evidence="7 10" id="KW-1133">Transmembrane helix</keyword>
<keyword evidence="3" id="KW-1003">Cell membrane</keyword>
<dbReference type="GO" id="GO:0005304">
    <property type="term" value="F:L-valine transmembrane transporter activity"/>
    <property type="evidence" value="ECO:0007669"/>
    <property type="project" value="TreeGrafter"/>
</dbReference>
<evidence type="ECO:0000256" key="6">
    <source>
        <dbReference type="ARBA" id="ARBA00022970"/>
    </source>
</evidence>
<dbReference type="GO" id="GO:0042941">
    <property type="term" value="P:D-alanine transmembrane transport"/>
    <property type="evidence" value="ECO:0007669"/>
    <property type="project" value="TreeGrafter"/>
</dbReference>
<dbReference type="Proteomes" id="UP000289485">
    <property type="component" value="Unassembled WGS sequence"/>
</dbReference>
<dbReference type="GO" id="GO:0015190">
    <property type="term" value="F:L-leucine transmembrane transporter activity"/>
    <property type="evidence" value="ECO:0007669"/>
    <property type="project" value="TreeGrafter"/>
</dbReference>
<accession>A0A4Q2FKJ8</accession>
<name>A0A4Q2FKJ8_STROR</name>
<dbReference type="InterPro" id="IPR052157">
    <property type="entry name" value="BCAA_transport_permease"/>
</dbReference>
<keyword evidence="2" id="KW-0813">Transport</keyword>
<dbReference type="GO" id="GO:0005886">
    <property type="term" value="C:plasma membrane"/>
    <property type="evidence" value="ECO:0007669"/>
    <property type="project" value="UniProtKB-SubCell"/>
</dbReference>
<dbReference type="CDD" id="cd06582">
    <property type="entry name" value="TM_PBP1_LivH_like"/>
    <property type="match status" value="1"/>
</dbReference>
<organism evidence="11 12">
    <name type="scientific">Streptococcus oralis</name>
    <dbReference type="NCBI Taxonomy" id="1303"/>
    <lineage>
        <taxon>Bacteria</taxon>
        <taxon>Bacillati</taxon>
        <taxon>Bacillota</taxon>
        <taxon>Bacilli</taxon>
        <taxon>Lactobacillales</taxon>
        <taxon>Streptococcaceae</taxon>
        <taxon>Streptococcus</taxon>
    </lineage>
</organism>
<evidence type="ECO:0000256" key="2">
    <source>
        <dbReference type="ARBA" id="ARBA00022448"/>
    </source>
</evidence>
<dbReference type="PANTHER" id="PTHR11795">
    <property type="entry name" value="BRANCHED-CHAIN AMINO ACID TRANSPORT SYSTEM PERMEASE PROTEIN LIVH"/>
    <property type="match status" value="1"/>
</dbReference>
<dbReference type="GO" id="GO:0015188">
    <property type="term" value="F:L-isoleucine transmembrane transporter activity"/>
    <property type="evidence" value="ECO:0007669"/>
    <property type="project" value="TreeGrafter"/>
</dbReference>
<dbReference type="EMBL" id="QEWJ01000009">
    <property type="protein sequence ID" value="RXX20313.1"/>
    <property type="molecule type" value="Genomic_DNA"/>
</dbReference>
<feature type="transmembrane region" description="Helical" evidence="10">
    <location>
        <begin position="287"/>
        <end position="306"/>
    </location>
</feature>
<keyword evidence="8 10" id="KW-0472">Membrane</keyword>
<dbReference type="GO" id="GO:1903806">
    <property type="term" value="P:L-isoleucine import across plasma membrane"/>
    <property type="evidence" value="ECO:0007669"/>
    <property type="project" value="TreeGrafter"/>
</dbReference>
<feature type="transmembrane region" description="Helical" evidence="10">
    <location>
        <begin position="210"/>
        <end position="228"/>
    </location>
</feature>
<reference evidence="11 12" key="1">
    <citation type="submission" date="2018-05" db="EMBL/GenBank/DDBJ databases">
        <title>Streptococcus from otitis media.</title>
        <authorList>
            <person name="Wayes A.M."/>
            <person name="Jakubovics N.S."/>
        </authorList>
    </citation>
    <scope>NUCLEOTIDE SEQUENCE [LARGE SCALE GENOMIC DNA]</scope>
    <source>
        <strain evidence="11 12">NU43</strain>
    </source>
</reference>
<keyword evidence="5 10" id="KW-0812">Transmembrane</keyword>
<comment type="similarity">
    <text evidence="9">Belongs to the binding-protein-dependent transport system permease family. LivHM subfamily.</text>
</comment>
<evidence type="ECO:0000256" key="1">
    <source>
        <dbReference type="ARBA" id="ARBA00004651"/>
    </source>
</evidence>
<dbReference type="GO" id="GO:0015192">
    <property type="term" value="F:L-phenylalanine transmembrane transporter activity"/>
    <property type="evidence" value="ECO:0007669"/>
    <property type="project" value="TreeGrafter"/>
</dbReference>
<dbReference type="Pfam" id="PF02653">
    <property type="entry name" value="BPD_transp_2"/>
    <property type="match status" value="1"/>
</dbReference>
<feature type="transmembrane region" description="Helical" evidence="10">
    <location>
        <begin position="45"/>
        <end position="66"/>
    </location>
</feature>
<dbReference type="GO" id="GO:0015808">
    <property type="term" value="P:L-alanine transport"/>
    <property type="evidence" value="ECO:0007669"/>
    <property type="project" value="TreeGrafter"/>
</dbReference>
<feature type="transmembrane region" description="Helical" evidence="10">
    <location>
        <begin position="248"/>
        <end position="275"/>
    </location>
</feature>
<evidence type="ECO:0000313" key="11">
    <source>
        <dbReference type="EMBL" id="RXX20313.1"/>
    </source>
</evidence>
<keyword evidence="4" id="KW-0997">Cell inner membrane</keyword>
<evidence type="ECO:0000256" key="3">
    <source>
        <dbReference type="ARBA" id="ARBA00022475"/>
    </source>
</evidence>